<dbReference type="Proteomes" id="UP000198658">
    <property type="component" value="Unassembled WGS sequence"/>
</dbReference>
<dbReference type="RefSeq" id="WP_139304812.1">
    <property type="nucleotide sequence ID" value="NZ_FNQO01000001.1"/>
</dbReference>
<sequence length="229" mass="25660">MYAIQELVYRSLGEQSKHEVRKTLSDSLKQRNRNKLFKNIDRLLNDGELSAEFAEKLRGVLGISRAELNHALDLTSQEKQREADEQYFNSLGPHIRIRTQGPLPSPLLAVIMTDKKLRTISLPDEAPDLPIEQQFQLVTATIKDYLKSNGDAVKFFGKISSFDFIPDVNTCYRFSNSGDLVSRKSERPSFPMGSIRIGGRSYSGDSMGNVLATDCVSPDSTKQENSIKG</sequence>
<evidence type="ECO:0000313" key="2">
    <source>
        <dbReference type="Proteomes" id="UP000198658"/>
    </source>
</evidence>
<dbReference type="STRING" id="658218.SAMN05216562_0815"/>
<gene>
    <name evidence="1" type="ORF">SAMN05216562_0815</name>
</gene>
<accession>A0A1H3WFL0</accession>
<organism evidence="1 2">
    <name type="scientific">Microbulbifer marinus</name>
    <dbReference type="NCBI Taxonomy" id="658218"/>
    <lineage>
        <taxon>Bacteria</taxon>
        <taxon>Pseudomonadati</taxon>
        <taxon>Pseudomonadota</taxon>
        <taxon>Gammaproteobacteria</taxon>
        <taxon>Cellvibrionales</taxon>
        <taxon>Microbulbiferaceae</taxon>
        <taxon>Microbulbifer</taxon>
    </lineage>
</organism>
<reference evidence="2" key="1">
    <citation type="submission" date="2016-10" db="EMBL/GenBank/DDBJ databases">
        <authorList>
            <person name="Varghese N."/>
            <person name="Submissions S."/>
        </authorList>
    </citation>
    <scope>NUCLEOTIDE SEQUENCE [LARGE SCALE GENOMIC DNA]</scope>
    <source>
        <strain evidence="2">CGMCC 1.10657</strain>
    </source>
</reference>
<name>A0A1H3WFL0_9GAMM</name>
<keyword evidence="2" id="KW-1185">Reference proteome</keyword>
<protein>
    <submittedName>
        <fullName evidence="1">Uncharacterized protein</fullName>
    </submittedName>
</protein>
<dbReference type="AlphaFoldDB" id="A0A1H3WFL0"/>
<dbReference type="EMBL" id="FNQO01000001">
    <property type="protein sequence ID" value="SDZ85883.1"/>
    <property type="molecule type" value="Genomic_DNA"/>
</dbReference>
<proteinExistence type="predicted"/>
<evidence type="ECO:0000313" key="1">
    <source>
        <dbReference type="EMBL" id="SDZ85883.1"/>
    </source>
</evidence>